<evidence type="ECO:0000256" key="8">
    <source>
        <dbReference type="RuleBase" id="RU004135"/>
    </source>
</evidence>
<evidence type="ECO:0000259" key="11">
    <source>
        <dbReference type="Pfam" id="PF08245"/>
    </source>
</evidence>
<comment type="catalytic activity">
    <reaction evidence="7">
        <text>UDP-N-acetyl-alpha-D-muramoyl-L-alanyl-D-glutamate + meso-2,6-diaminopimelate + ATP = UDP-N-acetyl-alpha-D-muramoyl-L-alanyl-gamma-D-glutamyl-meso-2,6-diaminopimelate + ADP + phosphate + H(+)</text>
        <dbReference type="Rhea" id="RHEA:23676"/>
        <dbReference type="ChEBI" id="CHEBI:15378"/>
        <dbReference type="ChEBI" id="CHEBI:30616"/>
        <dbReference type="ChEBI" id="CHEBI:43474"/>
        <dbReference type="ChEBI" id="CHEBI:57791"/>
        <dbReference type="ChEBI" id="CHEBI:83900"/>
        <dbReference type="ChEBI" id="CHEBI:83905"/>
        <dbReference type="ChEBI" id="CHEBI:456216"/>
        <dbReference type="EC" id="6.3.2.13"/>
    </reaction>
</comment>
<feature type="short sequence motif" description="Meso-diaminopimelate recognition motif" evidence="7">
    <location>
        <begin position="413"/>
        <end position="416"/>
    </location>
</feature>
<comment type="subcellular location">
    <subcellularLocation>
        <location evidence="7 8">Cytoplasm</location>
    </subcellularLocation>
</comment>
<dbReference type="Gene3D" id="3.40.1390.10">
    <property type="entry name" value="MurE/MurF, N-terminal domain"/>
    <property type="match status" value="1"/>
</dbReference>
<evidence type="ECO:0000259" key="10">
    <source>
        <dbReference type="Pfam" id="PF02875"/>
    </source>
</evidence>
<dbReference type="RefSeq" id="WP_168036046.1">
    <property type="nucleotide sequence ID" value="NZ_JAATJH010000001.1"/>
</dbReference>
<evidence type="ECO:0000256" key="4">
    <source>
        <dbReference type="ARBA" id="ARBA00022984"/>
    </source>
</evidence>
<keyword evidence="13" id="KW-1185">Reference proteome</keyword>
<feature type="binding site" evidence="7">
    <location>
        <position position="471"/>
    </location>
    <ligand>
        <name>meso-2,6-diaminopimelate</name>
        <dbReference type="ChEBI" id="CHEBI:57791"/>
    </ligand>
</feature>
<dbReference type="EC" id="6.3.2.13" evidence="7"/>
<dbReference type="InterPro" id="IPR035911">
    <property type="entry name" value="MurE/MurF_N"/>
</dbReference>
<comment type="cofactor">
    <cofactor evidence="7">
        <name>Mg(2+)</name>
        <dbReference type="ChEBI" id="CHEBI:18420"/>
    </cofactor>
</comment>
<dbReference type="SUPFAM" id="SSF53623">
    <property type="entry name" value="MurD-like peptide ligases, catalytic domain"/>
    <property type="match status" value="1"/>
</dbReference>
<dbReference type="InterPro" id="IPR004101">
    <property type="entry name" value="Mur_ligase_C"/>
</dbReference>
<comment type="caution">
    <text evidence="7">Lacks conserved residue(s) required for the propagation of feature annotation.</text>
</comment>
<dbReference type="InterPro" id="IPR005761">
    <property type="entry name" value="UDP-N-AcMur-Glu-dNH2Pim_ligase"/>
</dbReference>
<feature type="binding site" evidence="7">
    <location>
        <position position="198"/>
    </location>
    <ligand>
        <name>UDP-N-acetyl-alpha-D-muramoyl-L-alanyl-D-glutamate</name>
        <dbReference type="ChEBI" id="CHEBI:83900"/>
    </ligand>
</feature>
<sequence>MHLTHFTDRLTMIALAGEVAGRGVSGVAFDSRKVKKGSLFVAVKGTQVDGHDYITKAIAAGATVVVGADAGAMKIAQESKADGSEPVTFITVEDSAAALAIIAAAYYGDPSEELKLIGITGTNGKTTVATLLHDLFTGLGYKCGLLSTVEIRIGKEPKQATHTTPDAISINANLAEMRDVGCDYVFMEVSSHAIDQRRTVGLAFDGGVFTNLSHDHLDYHETFRAYLEAKKAFFDHLPKTAFALSNADDKNGPVMLQNTEAKKRFYSLRKVVDYRAKVLSDSPQGLQLEIDDTELFTRLLGRYNAYNLLAAYGVALELGMEKDEVLVTLSSLSAPNGRMENVADPSGRLTTVVDYAHTPDALQNILETLKQILAPSAKLICVVGAGGDRDKTKRPEMARVATDLADRVILTSDNPRTESPEAILDDLFTGLKNPASRARALRITDRRSAIQTAVQLADDGDIVLVAGKGHETYQEIDGVKHPFDDKIELTNALNLRTHVS</sequence>
<name>A0ABX0X7V6_9BACT</name>
<dbReference type="Proteomes" id="UP000770785">
    <property type="component" value="Unassembled WGS sequence"/>
</dbReference>
<reference evidence="12 13" key="1">
    <citation type="submission" date="2020-03" db="EMBL/GenBank/DDBJ databases">
        <title>Genomic Encyclopedia of Type Strains, Phase IV (KMG-IV): sequencing the most valuable type-strain genomes for metagenomic binning, comparative biology and taxonomic classification.</title>
        <authorList>
            <person name="Goeker M."/>
        </authorList>
    </citation>
    <scope>NUCLEOTIDE SEQUENCE [LARGE SCALE GENOMIC DNA]</scope>
    <source>
        <strain evidence="12 13">DSM 105096</strain>
    </source>
</reference>
<keyword evidence="7" id="KW-0460">Magnesium</keyword>
<comment type="caution">
    <text evidence="12">The sequence shown here is derived from an EMBL/GenBank/DDBJ whole genome shotgun (WGS) entry which is preliminary data.</text>
</comment>
<comment type="similarity">
    <text evidence="1 7">Belongs to the MurCDEF family. MurE subfamily.</text>
</comment>
<keyword evidence="7 12" id="KW-0436">Ligase</keyword>
<organism evidence="12 13">
    <name type="scientific">Neolewinella antarctica</name>
    <dbReference type="NCBI Taxonomy" id="442734"/>
    <lineage>
        <taxon>Bacteria</taxon>
        <taxon>Pseudomonadati</taxon>
        <taxon>Bacteroidota</taxon>
        <taxon>Saprospiria</taxon>
        <taxon>Saprospirales</taxon>
        <taxon>Lewinellaceae</taxon>
        <taxon>Neolewinella</taxon>
    </lineage>
</organism>
<evidence type="ECO:0000256" key="1">
    <source>
        <dbReference type="ARBA" id="ARBA00005898"/>
    </source>
</evidence>
<dbReference type="PANTHER" id="PTHR23135:SF4">
    <property type="entry name" value="UDP-N-ACETYLMURAMOYL-L-ALANYL-D-GLUTAMATE--2,6-DIAMINOPIMELATE LIGASE MURE HOMOLOG, CHLOROPLASTIC"/>
    <property type="match status" value="1"/>
</dbReference>
<dbReference type="NCBIfam" id="TIGR01085">
    <property type="entry name" value="murE"/>
    <property type="match status" value="1"/>
</dbReference>
<dbReference type="Pfam" id="PF08245">
    <property type="entry name" value="Mur_ligase_M"/>
    <property type="match status" value="1"/>
</dbReference>
<evidence type="ECO:0000313" key="13">
    <source>
        <dbReference type="Proteomes" id="UP000770785"/>
    </source>
</evidence>
<evidence type="ECO:0000256" key="2">
    <source>
        <dbReference type="ARBA" id="ARBA00022618"/>
    </source>
</evidence>
<evidence type="ECO:0000256" key="5">
    <source>
        <dbReference type="ARBA" id="ARBA00023306"/>
    </source>
</evidence>
<dbReference type="NCBIfam" id="NF001126">
    <property type="entry name" value="PRK00139.1-4"/>
    <property type="match status" value="1"/>
</dbReference>
<accession>A0ABX0X7V6</accession>
<dbReference type="Gene3D" id="3.90.190.20">
    <property type="entry name" value="Mur ligase, C-terminal domain"/>
    <property type="match status" value="1"/>
</dbReference>
<keyword evidence="4 7" id="KW-0573">Peptidoglycan synthesis</keyword>
<keyword evidence="7" id="KW-0547">Nucleotide-binding</keyword>
<keyword evidence="7" id="KW-0067">ATP-binding</keyword>
<comment type="function">
    <text evidence="7">Catalyzes the addition of meso-diaminopimelic acid to the nucleotide precursor UDP-N-acetylmuramoyl-L-alanyl-D-glutamate (UMAG) in the biosynthesis of bacterial cell-wall peptidoglycan.</text>
</comment>
<dbReference type="Gene3D" id="3.40.1190.10">
    <property type="entry name" value="Mur-like, catalytic domain"/>
    <property type="match status" value="1"/>
</dbReference>
<proteinExistence type="inferred from homology"/>
<feature type="domain" description="Mur ligase N-terminal catalytic" evidence="9">
    <location>
        <begin position="24"/>
        <end position="107"/>
    </location>
</feature>
<feature type="binding site" evidence="7">
    <location>
        <position position="389"/>
    </location>
    <ligand>
        <name>meso-2,6-diaminopimelate</name>
        <dbReference type="ChEBI" id="CHEBI:57791"/>
    </ligand>
</feature>
<keyword evidence="6 7" id="KW-0961">Cell wall biogenesis/degradation</keyword>
<comment type="pathway">
    <text evidence="7 8">Cell wall biogenesis; peptidoglycan biosynthesis.</text>
</comment>
<comment type="PTM">
    <text evidence="7">Carboxylation is probably crucial for Mg(2+) binding and, consequently, for the gamma-phosphate positioning of ATP.</text>
</comment>
<feature type="domain" description="Mur ligase central" evidence="11">
    <location>
        <begin position="119"/>
        <end position="315"/>
    </location>
</feature>
<protein>
    <recommendedName>
        <fullName evidence="7">UDP-N-acetylmuramoyl-L-alanyl-D-glutamate--2,6-diaminopimelate ligase</fullName>
        <ecNumber evidence="7">6.3.2.13</ecNumber>
    </recommendedName>
    <alternativeName>
        <fullName evidence="7">Meso-A2pm-adding enzyme</fullName>
    </alternativeName>
    <alternativeName>
        <fullName evidence="7">Meso-diaminopimelate-adding enzyme</fullName>
    </alternativeName>
    <alternativeName>
        <fullName evidence="7">UDP-MurNAc-L-Ala-D-Glu:meso-diaminopimelate ligase</fullName>
    </alternativeName>
    <alternativeName>
        <fullName evidence="7">UDP-MurNAc-tripeptide synthetase</fullName>
    </alternativeName>
    <alternativeName>
        <fullName evidence="7">UDP-N-acetylmuramyl-tripeptide synthetase</fullName>
    </alternativeName>
</protein>
<dbReference type="InterPro" id="IPR036615">
    <property type="entry name" value="Mur_ligase_C_dom_sf"/>
</dbReference>
<feature type="binding site" evidence="7">
    <location>
        <begin position="121"/>
        <end position="127"/>
    </location>
    <ligand>
        <name>ATP</name>
        <dbReference type="ChEBI" id="CHEBI:30616"/>
    </ligand>
</feature>
<dbReference type="PANTHER" id="PTHR23135">
    <property type="entry name" value="MUR LIGASE FAMILY MEMBER"/>
    <property type="match status" value="1"/>
</dbReference>
<feature type="binding site" evidence="7">
    <location>
        <position position="190"/>
    </location>
    <ligand>
        <name>UDP-N-acetyl-alpha-D-muramoyl-L-alanyl-D-glutamate</name>
        <dbReference type="ChEBI" id="CHEBI:83900"/>
    </ligand>
</feature>
<dbReference type="Pfam" id="PF02875">
    <property type="entry name" value="Mur_ligase_C"/>
    <property type="match status" value="1"/>
</dbReference>
<feature type="binding site" evidence="7">
    <location>
        <position position="196"/>
    </location>
    <ligand>
        <name>UDP-N-acetyl-alpha-D-muramoyl-L-alanyl-D-glutamate</name>
        <dbReference type="ChEBI" id="CHEBI:83900"/>
    </ligand>
</feature>
<gene>
    <name evidence="7" type="primary">murE</name>
    <name evidence="12" type="ORF">GGR27_000767</name>
</gene>
<dbReference type="InterPro" id="IPR000713">
    <property type="entry name" value="Mur_ligase_N"/>
</dbReference>
<evidence type="ECO:0000256" key="7">
    <source>
        <dbReference type="HAMAP-Rule" id="MF_00208"/>
    </source>
</evidence>
<feature type="binding site" evidence="7">
    <location>
        <position position="467"/>
    </location>
    <ligand>
        <name>meso-2,6-diaminopimelate</name>
        <dbReference type="ChEBI" id="CHEBI:57791"/>
    </ligand>
</feature>
<feature type="modified residue" description="N6-carboxylysine" evidence="7">
    <location>
        <position position="230"/>
    </location>
</feature>
<keyword evidence="2 7" id="KW-0132">Cell division</keyword>
<dbReference type="GO" id="GO:0008765">
    <property type="term" value="F:UDP-N-acetylmuramoylalanyl-D-glutamate-2,6-diaminopimelate ligase activity"/>
    <property type="evidence" value="ECO:0007669"/>
    <property type="project" value="UniProtKB-EC"/>
</dbReference>
<dbReference type="SUPFAM" id="SSF63418">
    <property type="entry name" value="MurE/MurF N-terminal domain"/>
    <property type="match status" value="1"/>
</dbReference>
<feature type="binding site" evidence="7">
    <location>
        <begin position="163"/>
        <end position="164"/>
    </location>
    <ligand>
        <name>UDP-N-acetyl-alpha-D-muramoyl-L-alanyl-D-glutamate</name>
        <dbReference type="ChEBI" id="CHEBI:83900"/>
    </ligand>
</feature>
<keyword evidence="7" id="KW-0963">Cytoplasm</keyword>
<evidence type="ECO:0000259" key="9">
    <source>
        <dbReference type="Pfam" id="PF01225"/>
    </source>
</evidence>
<keyword evidence="3 7" id="KW-0133">Cell shape</keyword>
<dbReference type="EMBL" id="JAATJH010000001">
    <property type="protein sequence ID" value="NJC25286.1"/>
    <property type="molecule type" value="Genomic_DNA"/>
</dbReference>
<evidence type="ECO:0000313" key="12">
    <source>
        <dbReference type="EMBL" id="NJC25286.1"/>
    </source>
</evidence>
<dbReference type="InterPro" id="IPR036565">
    <property type="entry name" value="Mur-like_cat_sf"/>
</dbReference>
<feature type="binding site" evidence="7">
    <location>
        <position position="31"/>
    </location>
    <ligand>
        <name>UDP-N-acetyl-alpha-D-muramoyl-L-alanyl-D-glutamate</name>
        <dbReference type="ChEBI" id="CHEBI:83900"/>
    </ligand>
</feature>
<dbReference type="Pfam" id="PF01225">
    <property type="entry name" value="Mur_ligase"/>
    <property type="match status" value="1"/>
</dbReference>
<evidence type="ECO:0000256" key="3">
    <source>
        <dbReference type="ARBA" id="ARBA00022960"/>
    </source>
</evidence>
<keyword evidence="5 7" id="KW-0131">Cell cycle</keyword>
<dbReference type="SUPFAM" id="SSF53244">
    <property type="entry name" value="MurD-like peptide ligases, peptide-binding domain"/>
    <property type="match status" value="1"/>
</dbReference>
<dbReference type="NCBIfam" id="NF001124">
    <property type="entry name" value="PRK00139.1-2"/>
    <property type="match status" value="1"/>
</dbReference>
<dbReference type="InterPro" id="IPR013221">
    <property type="entry name" value="Mur_ligase_cen"/>
</dbReference>
<dbReference type="HAMAP" id="MF_00208">
    <property type="entry name" value="MurE"/>
    <property type="match status" value="1"/>
</dbReference>
<feature type="domain" description="Mur ligase C-terminal" evidence="10">
    <location>
        <begin position="337"/>
        <end position="469"/>
    </location>
</feature>
<evidence type="ECO:0000256" key="6">
    <source>
        <dbReference type="ARBA" id="ARBA00023316"/>
    </source>
</evidence>
<feature type="binding site" evidence="7">
    <location>
        <begin position="413"/>
        <end position="416"/>
    </location>
    <ligand>
        <name>meso-2,6-diaminopimelate</name>
        <dbReference type="ChEBI" id="CHEBI:57791"/>
    </ligand>
</feature>